<comment type="caution">
    <text evidence="6">The sequence shown here is derived from an EMBL/GenBank/DDBJ whole genome shotgun (WGS) entry which is preliminary data.</text>
</comment>
<evidence type="ECO:0000256" key="4">
    <source>
        <dbReference type="ARBA" id="ARBA00023163"/>
    </source>
</evidence>
<dbReference type="InterPro" id="IPR009057">
    <property type="entry name" value="Homeodomain-like_sf"/>
</dbReference>
<evidence type="ECO:0000256" key="2">
    <source>
        <dbReference type="ARBA" id="ARBA00023015"/>
    </source>
</evidence>
<dbReference type="InterPro" id="IPR011051">
    <property type="entry name" value="RmlC_Cupin_sf"/>
</dbReference>
<dbReference type="PANTHER" id="PTHR11019">
    <property type="entry name" value="HTH-TYPE TRANSCRIPTIONAL REGULATOR NIMR"/>
    <property type="match status" value="1"/>
</dbReference>
<name>A0AAE2ZQR5_9HYPH</name>
<dbReference type="EMBL" id="JAICBX010000005">
    <property type="protein sequence ID" value="MBW8640289.1"/>
    <property type="molecule type" value="Genomic_DNA"/>
</dbReference>
<accession>A0AAE2ZQR5</accession>
<keyword evidence="1" id="KW-0678">Repressor</keyword>
<organism evidence="6 7">
    <name type="scientific">Flavimaribacter sediminis</name>
    <dbReference type="NCBI Taxonomy" id="2865987"/>
    <lineage>
        <taxon>Bacteria</taxon>
        <taxon>Pseudomonadati</taxon>
        <taxon>Pseudomonadota</taxon>
        <taxon>Alphaproteobacteria</taxon>
        <taxon>Hyphomicrobiales</taxon>
        <taxon>Rhizobiaceae</taxon>
        <taxon>Flavimaribacter</taxon>
    </lineage>
</organism>
<dbReference type="InterPro" id="IPR003313">
    <property type="entry name" value="AraC-bd"/>
</dbReference>
<dbReference type="Proteomes" id="UP001196509">
    <property type="component" value="Unassembled WGS sequence"/>
</dbReference>
<keyword evidence="4" id="KW-0804">Transcription</keyword>
<evidence type="ECO:0000259" key="5">
    <source>
        <dbReference type="PROSITE" id="PS01124"/>
    </source>
</evidence>
<keyword evidence="3" id="KW-0238">DNA-binding</keyword>
<sequence>MRDPADSQSASIARGGGVPDLQLLRSIETTDDPVLTHSVDFPDGHRVALHQHSRSQLLYAFSGVVMVATASGRWMVPPEHAIWLPAGVEHSVEMLGDVEMRSVYVRPEAREDLPRQLRVVAITDLARSLIVAAAGLPAAQLHTERASLVHGLLLHEIPNLPERPLALPFPRDPRLAALCREFLRQPRARATIDQWANVAGMSRRSFTQAFRRETGLGLGTWRQQACLFAALPRLAEGESVTSVALDLGYDSVSAFTTMFRRMLGKPPRAWLPMTRLS</sequence>
<dbReference type="AlphaFoldDB" id="A0AAE2ZQR5"/>
<dbReference type="InterPro" id="IPR014710">
    <property type="entry name" value="RmlC-like_jellyroll"/>
</dbReference>
<keyword evidence="7" id="KW-1185">Reference proteome</keyword>
<reference evidence="6" key="1">
    <citation type="submission" date="2021-08" db="EMBL/GenBank/DDBJ databases">
        <title>Hoeflea bacterium WL0058 sp. nov., isolated from the sediment.</title>
        <authorList>
            <person name="Wang L."/>
            <person name="Zhang D."/>
        </authorList>
    </citation>
    <scope>NUCLEOTIDE SEQUENCE</scope>
    <source>
        <strain evidence="6">WL0058</strain>
    </source>
</reference>
<dbReference type="PANTHER" id="PTHR11019:SF159">
    <property type="entry name" value="TRANSCRIPTIONAL REGULATOR-RELATED"/>
    <property type="match status" value="1"/>
</dbReference>
<dbReference type="FunFam" id="1.10.10.60:FF:000132">
    <property type="entry name" value="AraC family transcriptional regulator"/>
    <property type="match status" value="1"/>
</dbReference>
<dbReference type="Pfam" id="PF02311">
    <property type="entry name" value="AraC_binding"/>
    <property type="match status" value="1"/>
</dbReference>
<dbReference type="InterPro" id="IPR018060">
    <property type="entry name" value="HTH_AraC"/>
</dbReference>
<gene>
    <name evidence="6" type="ORF">K1W69_24055</name>
</gene>
<evidence type="ECO:0000313" key="6">
    <source>
        <dbReference type="EMBL" id="MBW8640289.1"/>
    </source>
</evidence>
<feature type="domain" description="HTH araC/xylS-type" evidence="5">
    <location>
        <begin position="173"/>
        <end position="273"/>
    </location>
</feature>
<dbReference type="PROSITE" id="PS01124">
    <property type="entry name" value="HTH_ARAC_FAMILY_2"/>
    <property type="match status" value="1"/>
</dbReference>
<keyword evidence="2" id="KW-0805">Transcription regulation</keyword>
<dbReference type="Gene3D" id="1.10.10.60">
    <property type="entry name" value="Homeodomain-like"/>
    <property type="match status" value="2"/>
</dbReference>
<evidence type="ECO:0000256" key="3">
    <source>
        <dbReference type="ARBA" id="ARBA00023125"/>
    </source>
</evidence>
<dbReference type="Gene3D" id="2.60.120.10">
    <property type="entry name" value="Jelly Rolls"/>
    <property type="match status" value="1"/>
</dbReference>
<dbReference type="Pfam" id="PF12833">
    <property type="entry name" value="HTH_18"/>
    <property type="match status" value="1"/>
</dbReference>
<dbReference type="GO" id="GO:0043565">
    <property type="term" value="F:sequence-specific DNA binding"/>
    <property type="evidence" value="ECO:0007669"/>
    <property type="project" value="InterPro"/>
</dbReference>
<evidence type="ECO:0000313" key="7">
    <source>
        <dbReference type="Proteomes" id="UP001196509"/>
    </source>
</evidence>
<dbReference type="CDD" id="cd06124">
    <property type="entry name" value="cupin_NimR-like_N"/>
    <property type="match status" value="1"/>
</dbReference>
<proteinExistence type="predicted"/>
<dbReference type="SUPFAM" id="SSF46689">
    <property type="entry name" value="Homeodomain-like"/>
    <property type="match status" value="1"/>
</dbReference>
<dbReference type="SUPFAM" id="SSF51182">
    <property type="entry name" value="RmlC-like cupins"/>
    <property type="match status" value="1"/>
</dbReference>
<evidence type="ECO:0000256" key="1">
    <source>
        <dbReference type="ARBA" id="ARBA00022491"/>
    </source>
</evidence>
<dbReference type="SMART" id="SM00342">
    <property type="entry name" value="HTH_ARAC"/>
    <property type="match status" value="1"/>
</dbReference>
<dbReference type="RefSeq" id="WP_220230993.1">
    <property type="nucleotide sequence ID" value="NZ_JAICBX010000005.1"/>
</dbReference>
<protein>
    <submittedName>
        <fullName evidence="6">Helix-turn-helix transcriptional regulator</fullName>
    </submittedName>
</protein>
<dbReference type="GO" id="GO:0003700">
    <property type="term" value="F:DNA-binding transcription factor activity"/>
    <property type="evidence" value="ECO:0007669"/>
    <property type="project" value="InterPro"/>
</dbReference>